<evidence type="ECO:0000256" key="1">
    <source>
        <dbReference type="SAM" id="MobiDB-lite"/>
    </source>
</evidence>
<name>A0A1F7UK83_9BACT</name>
<dbReference type="Proteomes" id="UP000176603">
    <property type="component" value="Unassembled WGS sequence"/>
</dbReference>
<evidence type="ECO:0000313" key="3">
    <source>
        <dbReference type="Proteomes" id="UP000176603"/>
    </source>
</evidence>
<comment type="caution">
    <text evidence="2">The sequence shown here is derived from an EMBL/GenBank/DDBJ whole genome shotgun (WGS) entry which is preliminary data.</text>
</comment>
<protein>
    <submittedName>
        <fullName evidence="2">Uncharacterized protein</fullName>
    </submittedName>
</protein>
<organism evidence="2 3">
    <name type="scientific">Candidatus Uhrbacteria bacterium RIFCSPHIGHO2_12_FULL_60_25</name>
    <dbReference type="NCBI Taxonomy" id="1802399"/>
    <lineage>
        <taxon>Bacteria</taxon>
        <taxon>Candidatus Uhriibacteriota</taxon>
    </lineage>
</organism>
<dbReference type="AlphaFoldDB" id="A0A1F7UK83"/>
<dbReference type="EMBL" id="MGEH01000026">
    <property type="protein sequence ID" value="OGL78679.1"/>
    <property type="molecule type" value="Genomic_DNA"/>
</dbReference>
<accession>A0A1F7UK83</accession>
<sequence length="313" mass="35270">MPPPFHSLENPFEPPKKRLQDDAELIGKFLGREAEEEMRKIMAKEKRKPDVAEPDWTPIRLSDKEKARIEALNTPLMKQEAATLSAFFGESVTVPPLPREITPERMKNWEAMGFELHYLPPIDMTEDADFPGWEKKPNPWFYKEIAAGRIAKDATMLPGAWVLVDGRQKPSYAKGAQQMYDHDPLAPVLEDLNHRGLISQTMSDGTTKLDPQSRFGLSPADFTKPEVMNAFAKALDLKPGQASLTETIVWNVLANIHYPEWGTTDTHEWQKETLGSGLRLMSGYSDDGGASNVRWDDRPGGRVGFRPLGRFSP</sequence>
<gene>
    <name evidence="2" type="ORF">A3E39_03325</name>
</gene>
<proteinExistence type="predicted"/>
<reference evidence="2 3" key="1">
    <citation type="journal article" date="2016" name="Nat. Commun.">
        <title>Thousands of microbial genomes shed light on interconnected biogeochemical processes in an aquifer system.</title>
        <authorList>
            <person name="Anantharaman K."/>
            <person name="Brown C.T."/>
            <person name="Hug L.A."/>
            <person name="Sharon I."/>
            <person name="Castelle C.J."/>
            <person name="Probst A.J."/>
            <person name="Thomas B.C."/>
            <person name="Singh A."/>
            <person name="Wilkins M.J."/>
            <person name="Karaoz U."/>
            <person name="Brodie E.L."/>
            <person name="Williams K.H."/>
            <person name="Hubbard S.S."/>
            <person name="Banfield J.F."/>
        </authorList>
    </citation>
    <scope>NUCLEOTIDE SEQUENCE [LARGE SCALE GENOMIC DNA]</scope>
</reference>
<dbReference type="STRING" id="1802399.A3E39_03325"/>
<evidence type="ECO:0000313" key="2">
    <source>
        <dbReference type="EMBL" id="OGL78679.1"/>
    </source>
</evidence>
<feature type="region of interest" description="Disordered" evidence="1">
    <location>
        <begin position="1"/>
        <end position="20"/>
    </location>
</feature>